<dbReference type="GO" id="GO:0006488">
    <property type="term" value="P:dolichol-linked oligosaccharide biosynthetic process"/>
    <property type="evidence" value="ECO:0007669"/>
    <property type="project" value="TreeGrafter"/>
</dbReference>
<keyword evidence="5 9" id="KW-0812">Transmembrane</keyword>
<keyword evidence="4 12" id="KW-0808">Transferase</keyword>
<feature type="domain" description="GtrA/DPMS transmembrane" evidence="11">
    <location>
        <begin position="292"/>
        <end position="404"/>
    </location>
</feature>
<evidence type="ECO:0000256" key="8">
    <source>
        <dbReference type="SAM" id="MobiDB-lite"/>
    </source>
</evidence>
<dbReference type="GO" id="GO:0000271">
    <property type="term" value="P:polysaccharide biosynthetic process"/>
    <property type="evidence" value="ECO:0007669"/>
    <property type="project" value="InterPro"/>
</dbReference>
<evidence type="ECO:0000256" key="9">
    <source>
        <dbReference type="SAM" id="Phobius"/>
    </source>
</evidence>
<dbReference type="InterPro" id="IPR039528">
    <property type="entry name" value="DPM1-like"/>
</dbReference>
<evidence type="ECO:0000259" key="11">
    <source>
        <dbReference type="Pfam" id="PF04138"/>
    </source>
</evidence>
<protein>
    <submittedName>
        <fullName evidence="12">Glycosyl transferase</fullName>
    </submittedName>
</protein>
<evidence type="ECO:0000256" key="6">
    <source>
        <dbReference type="ARBA" id="ARBA00022989"/>
    </source>
</evidence>
<sequence length="428" mass="45700">MTSIPVGNPPDDLDGTPTDDLRRTRPDDATGLLRLPLLPHPRTPPEEYRGHLAPEVSVVVPTRNEQHNVEPLLRRLERALRGQTGEVIFVDDSDDGTPDAIARAGSALALPVRVHHRPAGARHGGLGGAVSEGIALCAAPYAVVIDGDLQHPPETIPTLLATAVRDDADLVIASRYVTGGSASGLSGTTRQLVSSSSNLLCRLAFPRRLRGVSDVMSGFFLVRVAAVDRRGLRPDGYKILLELLATAAGPLRVREVGYVFAARHAGDSNVSVGEGVRFARRLFALRVPRAARFALVGASGTVPNLLGTAALHRLGLHYLAAAIIATQIAIAWNFAGCELLVWDRQNGSRLRRYPPFAMVNNLDLVIRLPLLALLVGRWGLGVGVATLLSLAVAVLVRYLVVDRLIYRHHPPATVPEPALALEAPDAAG</sequence>
<dbReference type="InterPro" id="IPR001173">
    <property type="entry name" value="Glyco_trans_2-like"/>
</dbReference>
<keyword evidence="6 9" id="KW-1133">Transmembrane helix</keyword>
<dbReference type="Gene3D" id="3.90.550.10">
    <property type="entry name" value="Spore Coat Polysaccharide Biosynthesis Protein SpsA, Chain A"/>
    <property type="match status" value="1"/>
</dbReference>
<dbReference type="InterPro" id="IPR029044">
    <property type="entry name" value="Nucleotide-diphossugar_trans"/>
</dbReference>
<evidence type="ECO:0000256" key="4">
    <source>
        <dbReference type="ARBA" id="ARBA00022679"/>
    </source>
</evidence>
<comment type="subcellular location">
    <subcellularLocation>
        <location evidence="1">Membrane</location>
        <topology evidence="1">Multi-pass membrane protein</topology>
    </subcellularLocation>
</comment>
<keyword evidence="3" id="KW-0328">Glycosyltransferase</keyword>
<dbReference type="Pfam" id="PF00535">
    <property type="entry name" value="Glycos_transf_2"/>
    <property type="match status" value="1"/>
</dbReference>
<keyword evidence="7 9" id="KW-0472">Membrane</keyword>
<dbReference type="PANTHER" id="PTHR43398:SF1">
    <property type="entry name" value="DOLICHOL-PHOSPHATE MANNOSYLTRANSFERASE SUBUNIT 1"/>
    <property type="match status" value="1"/>
</dbReference>
<dbReference type="InterPro" id="IPR007267">
    <property type="entry name" value="GtrA_DPMS_TM"/>
</dbReference>
<dbReference type="RefSeq" id="WP_101832066.1">
    <property type="nucleotide sequence ID" value="NZ_FZMO01000161.1"/>
</dbReference>
<keyword evidence="13" id="KW-1185">Reference proteome</keyword>
<dbReference type="GO" id="GO:0006506">
    <property type="term" value="P:GPI anchor biosynthetic process"/>
    <property type="evidence" value="ECO:0007669"/>
    <property type="project" value="TreeGrafter"/>
</dbReference>
<evidence type="ECO:0000259" key="10">
    <source>
        <dbReference type="Pfam" id="PF00535"/>
    </source>
</evidence>
<feature type="compositionally biased region" description="Basic and acidic residues" evidence="8">
    <location>
        <begin position="19"/>
        <end position="28"/>
    </location>
</feature>
<dbReference type="EMBL" id="FZMO01000161">
    <property type="protein sequence ID" value="SNQ48377.1"/>
    <property type="molecule type" value="Genomic_DNA"/>
</dbReference>
<dbReference type="GO" id="GO:0016020">
    <property type="term" value="C:membrane"/>
    <property type="evidence" value="ECO:0007669"/>
    <property type="project" value="UniProtKB-SubCell"/>
</dbReference>
<proteinExistence type="inferred from homology"/>
<dbReference type="AlphaFoldDB" id="A0A2I2KRS7"/>
<evidence type="ECO:0000313" key="13">
    <source>
        <dbReference type="Proteomes" id="UP000234331"/>
    </source>
</evidence>
<evidence type="ECO:0000256" key="2">
    <source>
        <dbReference type="ARBA" id="ARBA00006739"/>
    </source>
</evidence>
<dbReference type="OrthoDB" id="9810303at2"/>
<dbReference type="Proteomes" id="UP000234331">
    <property type="component" value="Unassembled WGS sequence"/>
</dbReference>
<evidence type="ECO:0000256" key="3">
    <source>
        <dbReference type="ARBA" id="ARBA00022676"/>
    </source>
</evidence>
<dbReference type="PANTHER" id="PTHR43398">
    <property type="entry name" value="DOLICHOL-PHOSPHATE MANNOSYLTRANSFERASE SUBUNIT 1"/>
    <property type="match status" value="1"/>
</dbReference>
<feature type="transmembrane region" description="Helical" evidence="9">
    <location>
        <begin position="378"/>
        <end position="400"/>
    </location>
</feature>
<dbReference type="GO" id="GO:0004582">
    <property type="term" value="F:dolichyl-phosphate beta-D-mannosyltransferase activity"/>
    <property type="evidence" value="ECO:0007669"/>
    <property type="project" value="InterPro"/>
</dbReference>
<feature type="transmembrane region" description="Helical" evidence="9">
    <location>
        <begin position="290"/>
        <end position="312"/>
    </location>
</feature>
<comment type="similarity">
    <text evidence="2">Belongs to the glycosyltransferase 2 family.</text>
</comment>
<accession>A0A2I2KRS7</accession>
<dbReference type="Pfam" id="PF04138">
    <property type="entry name" value="GtrA_DPMS_TM"/>
    <property type="match status" value="1"/>
</dbReference>
<evidence type="ECO:0000256" key="5">
    <source>
        <dbReference type="ARBA" id="ARBA00022692"/>
    </source>
</evidence>
<feature type="transmembrane region" description="Helical" evidence="9">
    <location>
        <begin position="318"/>
        <end position="341"/>
    </location>
</feature>
<dbReference type="SUPFAM" id="SSF53448">
    <property type="entry name" value="Nucleotide-diphospho-sugar transferases"/>
    <property type="match status" value="1"/>
</dbReference>
<evidence type="ECO:0000256" key="7">
    <source>
        <dbReference type="ARBA" id="ARBA00023136"/>
    </source>
</evidence>
<dbReference type="GO" id="GO:0035269">
    <property type="term" value="P:protein O-linked glycosylation via mannose"/>
    <property type="evidence" value="ECO:0007669"/>
    <property type="project" value="TreeGrafter"/>
</dbReference>
<evidence type="ECO:0000256" key="1">
    <source>
        <dbReference type="ARBA" id="ARBA00004141"/>
    </source>
</evidence>
<gene>
    <name evidence="12" type="ORF">FRACA_2430001</name>
</gene>
<reference evidence="12 13" key="1">
    <citation type="submission" date="2017-06" db="EMBL/GenBank/DDBJ databases">
        <authorList>
            <person name="Kim H.J."/>
            <person name="Triplett B.A."/>
        </authorList>
    </citation>
    <scope>NUCLEOTIDE SEQUENCE [LARGE SCALE GENOMIC DNA]</scope>
    <source>
        <strain evidence="12">FRACA_ARgP5</strain>
    </source>
</reference>
<name>A0A2I2KRS7_9ACTN</name>
<feature type="domain" description="Glycosyltransferase 2-like" evidence="10">
    <location>
        <begin position="57"/>
        <end position="229"/>
    </location>
</feature>
<organism evidence="12 13">
    <name type="scientific">Frankia canadensis</name>
    <dbReference type="NCBI Taxonomy" id="1836972"/>
    <lineage>
        <taxon>Bacteria</taxon>
        <taxon>Bacillati</taxon>
        <taxon>Actinomycetota</taxon>
        <taxon>Actinomycetes</taxon>
        <taxon>Frankiales</taxon>
        <taxon>Frankiaceae</taxon>
        <taxon>Frankia</taxon>
    </lineage>
</organism>
<feature type="region of interest" description="Disordered" evidence="8">
    <location>
        <begin position="1"/>
        <end position="49"/>
    </location>
</feature>
<evidence type="ECO:0000313" key="12">
    <source>
        <dbReference type="EMBL" id="SNQ48377.1"/>
    </source>
</evidence>